<reference evidence="1" key="1">
    <citation type="submission" date="2021-02" db="EMBL/GenBank/DDBJ databases">
        <authorList>
            <person name="Nowell W R."/>
        </authorList>
    </citation>
    <scope>NUCLEOTIDE SEQUENCE</scope>
</reference>
<dbReference type="EMBL" id="CAJNOQ010009508">
    <property type="protein sequence ID" value="CAF1226753.1"/>
    <property type="molecule type" value="Genomic_DNA"/>
</dbReference>
<protein>
    <submittedName>
        <fullName evidence="1">Uncharacterized protein</fullName>
    </submittedName>
</protein>
<evidence type="ECO:0000313" key="3">
    <source>
        <dbReference type="Proteomes" id="UP000663829"/>
    </source>
</evidence>
<proteinExistence type="predicted"/>
<dbReference type="Proteomes" id="UP000681722">
    <property type="component" value="Unassembled WGS sequence"/>
</dbReference>
<evidence type="ECO:0000313" key="2">
    <source>
        <dbReference type="EMBL" id="CAF3989690.1"/>
    </source>
</evidence>
<evidence type="ECO:0000313" key="1">
    <source>
        <dbReference type="EMBL" id="CAF1226753.1"/>
    </source>
</evidence>
<dbReference type="AlphaFoldDB" id="A0A814YAX0"/>
<accession>A0A814YAX0</accession>
<keyword evidence="3" id="KW-1185">Reference proteome</keyword>
<gene>
    <name evidence="1" type="ORF">GPM918_LOCUS24967</name>
    <name evidence="2" type="ORF">SRO942_LOCUS24971</name>
</gene>
<name>A0A814YAX0_9BILA</name>
<organism evidence="1 3">
    <name type="scientific">Didymodactylos carnosus</name>
    <dbReference type="NCBI Taxonomy" id="1234261"/>
    <lineage>
        <taxon>Eukaryota</taxon>
        <taxon>Metazoa</taxon>
        <taxon>Spiralia</taxon>
        <taxon>Gnathifera</taxon>
        <taxon>Rotifera</taxon>
        <taxon>Eurotatoria</taxon>
        <taxon>Bdelloidea</taxon>
        <taxon>Philodinida</taxon>
        <taxon>Philodinidae</taxon>
        <taxon>Didymodactylos</taxon>
    </lineage>
</organism>
<dbReference type="Proteomes" id="UP000663829">
    <property type="component" value="Unassembled WGS sequence"/>
</dbReference>
<comment type="caution">
    <text evidence="1">The sequence shown here is derived from an EMBL/GenBank/DDBJ whole genome shotgun (WGS) entry which is preliminary data.</text>
</comment>
<sequence length="218" mass="23749">MLTRSAARKSGTNIKNTMSDLVDVTGSSENVTAPQLNKLNLPIIDTLPSRSAVISSTSSPQQGSPLLSSMSPPLCTKNDNNEESLVVGPDVLDINTMTWSKTKYGNAMILIAGYQYVIMNKVESKGITNWRCIIRPCPECLVSTCIAKLEAGLLCRVKNTSKSAKKARGKTEQIRRLHEMYTQKNATESSFLHGQALVGHVDSQLQVEAPKLAYSLHA</sequence>
<dbReference type="EMBL" id="CAJOBC010009512">
    <property type="protein sequence ID" value="CAF3989690.1"/>
    <property type="molecule type" value="Genomic_DNA"/>
</dbReference>